<dbReference type="Proteomes" id="UP001274896">
    <property type="component" value="Unassembled WGS sequence"/>
</dbReference>
<reference evidence="1" key="1">
    <citation type="submission" date="2023-06" db="EMBL/GenBank/DDBJ databases">
        <title>Male Hemibagrus guttatus genome.</title>
        <authorList>
            <person name="Bian C."/>
        </authorList>
    </citation>
    <scope>NUCLEOTIDE SEQUENCE</scope>
    <source>
        <strain evidence="1">Male_cb2023</strain>
        <tissue evidence="1">Muscle</tissue>
    </source>
</reference>
<keyword evidence="2" id="KW-1185">Reference proteome</keyword>
<sequence length="80" mass="8451">MRETHSVTAKSLTQKQRPFPDLAGRLLHGCGLRVCGSLRVGEGLKSLPPSLGTSSLARSLGLLGPFCPSGIKRILVAINK</sequence>
<proteinExistence type="predicted"/>
<dbReference type="AlphaFoldDB" id="A0AAE0UKF9"/>
<comment type="caution">
    <text evidence="1">The sequence shown here is derived from an EMBL/GenBank/DDBJ whole genome shotgun (WGS) entry which is preliminary data.</text>
</comment>
<accession>A0AAE0UKF9</accession>
<dbReference type="EMBL" id="JAUCMX010000027">
    <property type="protein sequence ID" value="KAK3508773.1"/>
    <property type="molecule type" value="Genomic_DNA"/>
</dbReference>
<evidence type="ECO:0000313" key="1">
    <source>
        <dbReference type="EMBL" id="KAK3508773.1"/>
    </source>
</evidence>
<name>A0AAE0UKF9_9TELE</name>
<organism evidence="1 2">
    <name type="scientific">Hemibagrus guttatus</name>
    <dbReference type="NCBI Taxonomy" id="175788"/>
    <lineage>
        <taxon>Eukaryota</taxon>
        <taxon>Metazoa</taxon>
        <taxon>Chordata</taxon>
        <taxon>Craniata</taxon>
        <taxon>Vertebrata</taxon>
        <taxon>Euteleostomi</taxon>
        <taxon>Actinopterygii</taxon>
        <taxon>Neopterygii</taxon>
        <taxon>Teleostei</taxon>
        <taxon>Ostariophysi</taxon>
        <taxon>Siluriformes</taxon>
        <taxon>Bagridae</taxon>
        <taxon>Hemibagrus</taxon>
    </lineage>
</organism>
<gene>
    <name evidence="1" type="ORF">QTP70_006012</name>
</gene>
<evidence type="ECO:0000313" key="2">
    <source>
        <dbReference type="Proteomes" id="UP001274896"/>
    </source>
</evidence>
<protein>
    <submittedName>
        <fullName evidence="1">Uncharacterized protein</fullName>
    </submittedName>
</protein>